<comment type="caution">
    <text evidence="7">The sequence shown here is derived from an EMBL/GenBank/DDBJ whole genome shotgun (WGS) entry which is preliminary data.</text>
</comment>
<dbReference type="Proteomes" id="UP001500621">
    <property type="component" value="Unassembled WGS sequence"/>
</dbReference>
<evidence type="ECO:0000313" key="8">
    <source>
        <dbReference type="Proteomes" id="UP001500621"/>
    </source>
</evidence>
<reference evidence="8" key="1">
    <citation type="journal article" date="2019" name="Int. J. Syst. Evol. Microbiol.">
        <title>The Global Catalogue of Microorganisms (GCM) 10K type strain sequencing project: providing services to taxonomists for standard genome sequencing and annotation.</title>
        <authorList>
            <consortium name="The Broad Institute Genomics Platform"/>
            <consortium name="The Broad Institute Genome Sequencing Center for Infectious Disease"/>
            <person name="Wu L."/>
            <person name="Ma J."/>
        </authorList>
    </citation>
    <scope>NUCLEOTIDE SEQUENCE [LARGE SCALE GENOMIC DNA]</scope>
    <source>
        <strain evidence="8">JCM 18127</strain>
    </source>
</reference>
<dbReference type="PANTHER" id="PTHR43335">
    <property type="entry name" value="ABC TRANSPORTER, ATP-BINDING PROTEIN"/>
    <property type="match status" value="1"/>
</dbReference>
<sequence>MLALDHISKSYGPRRVLDDVTWHVERGELLGYVGGNGAGKTTSMRITLGVATADTGTVTLDGQPVDDAVRARMGYMPEERGLYATMQLHAQLRFFAELRGVERRAAARSADAWLDRLGLAERRHHRLEDLSLGNQQRVQLAAALVHSPDVLVLDEPFSGLDPLAVDVMAQILREEADRGVPVVFSSHQLDLVERICDRVAVLAGGRVVAVGSVAELTGDEGDRHLVRADGAPGWLAELAQRAPALHATVRPQGDPGDPAGAVTLRAAEDALPLVVDVVRRHGVLRELRPWRPSLTDVYRDVVGATVDPADQTDQTDDHRNREERAA</sequence>
<keyword evidence="8" id="KW-1185">Reference proteome</keyword>
<dbReference type="InterPro" id="IPR027417">
    <property type="entry name" value="P-loop_NTPase"/>
</dbReference>
<accession>A0ABP8VRZ3</accession>
<evidence type="ECO:0000313" key="7">
    <source>
        <dbReference type="EMBL" id="GAA4670216.1"/>
    </source>
</evidence>
<organism evidence="7 8">
    <name type="scientific">Nocardioides nanhaiensis</name>
    <dbReference type="NCBI Taxonomy" id="1476871"/>
    <lineage>
        <taxon>Bacteria</taxon>
        <taxon>Bacillati</taxon>
        <taxon>Actinomycetota</taxon>
        <taxon>Actinomycetes</taxon>
        <taxon>Propionibacteriales</taxon>
        <taxon>Nocardioidaceae</taxon>
        <taxon>Nocardioides</taxon>
    </lineage>
</organism>
<dbReference type="PROSITE" id="PS50893">
    <property type="entry name" value="ABC_TRANSPORTER_2"/>
    <property type="match status" value="1"/>
</dbReference>
<dbReference type="SMART" id="SM00382">
    <property type="entry name" value="AAA"/>
    <property type="match status" value="1"/>
</dbReference>
<evidence type="ECO:0000256" key="1">
    <source>
        <dbReference type="ARBA" id="ARBA00005417"/>
    </source>
</evidence>
<feature type="domain" description="ABC transporter" evidence="6">
    <location>
        <begin position="2"/>
        <end position="229"/>
    </location>
</feature>
<dbReference type="InterPro" id="IPR003593">
    <property type="entry name" value="AAA+_ATPase"/>
</dbReference>
<dbReference type="Pfam" id="PF00005">
    <property type="entry name" value="ABC_tran"/>
    <property type="match status" value="1"/>
</dbReference>
<gene>
    <name evidence="7" type="ORF">GCM10023226_03470</name>
</gene>
<dbReference type="InterPro" id="IPR003439">
    <property type="entry name" value="ABC_transporter-like_ATP-bd"/>
</dbReference>
<dbReference type="EMBL" id="BAABIM010000001">
    <property type="protein sequence ID" value="GAA4670216.1"/>
    <property type="molecule type" value="Genomic_DNA"/>
</dbReference>
<dbReference type="Gene3D" id="3.40.50.300">
    <property type="entry name" value="P-loop containing nucleotide triphosphate hydrolases"/>
    <property type="match status" value="1"/>
</dbReference>
<evidence type="ECO:0000256" key="2">
    <source>
        <dbReference type="ARBA" id="ARBA00022448"/>
    </source>
</evidence>
<dbReference type="RefSeq" id="WP_345262323.1">
    <property type="nucleotide sequence ID" value="NZ_BAABIM010000001.1"/>
</dbReference>
<evidence type="ECO:0000256" key="3">
    <source>
        <dbReference type="ARBA" id="ARBA00022741"/>
    </source>
</evidence>
<evidence type="ECO:0000256" key="5">
    <source>
        <dbReference type="SAM" id="MobiDB-lite"/>
    </source>
</evidence>
<keyword evidence="4 7" id="KW-0067">ATP-binding</keyword>
<evidence type="ECO:0000259" key="6">
    <source>
        <dbReference type="PROSITE" id="PS50893"/>
    </source>
</evidence>
<dbReference type="SUPFAM" id="SSF52540">
    <property type="entry name" value="P-loop containing nucleoside triphosphate hydrolases"/>
    <property type="match status" value="1"/>
</dbReference>
<comment type="similarity">
    <text evidence="1">Belongs to the ABC transporter superfamily.</text>
</comment>
<feature type="region of interest" description="Disordered" evidence="5">
    <location>
        <begin position="305"/>
        <end position="326"/>
    </location>
</feature>
<keyword evidence="2" id="KW-0813">Transport</keyword>
<evidence type="ECO:0000256" key="4">
    <source>
        <dbReference type="ARBA" id="ARBA00022840"/>
    </source>
</evidence>
<feature type="compositionally biased region" description="Basic and acidic residues" evidence="5">
    <location>
        <begin position="315"/>
        <end position="326"/>
    </location>
</feature>
<protein>
    <submittedName>
        <fullName evidence="7">ATP-binding cassette domain-containing protein</fullName>
    </submittedName>
</protein>
<dbReference type="GO" id="GO:0005524">
    <property type="term" value="F:ATP binding"/>
    <property type="evidence" value="ECO:0007669"/>
    <property type="project" value="UniProtKB-KW"/>
</dbReference>
<dbReference type="InterPro" id="IPR017871">
    <property type="entry name" value="ABC_transporter-like_CS"/>
</dbReference>
<proteinExistence type="inferred from homology"/>
<dbReference type="PROSITE" id="PS00211">
    <property type="entry name" value="ABC_TRANSPORTER_1"/>
    <property type="match status" value="1"/>
</dbReference>
<name>A0ABP8VRZ3_9ACTN</name>
<keyword evidence="3" id="KW-0547">Nucleotide-binding</keyword>